<proteinExistence type="predicted"/>
<name>A0AAN6W9Z9_9PEZI</name>
<accession>A0AAN6W9Z9</accession>
<dbReference type="EMBL" id="MU866146">
    <property type="protein sequence ID" value="KAK4178124.1"/>
    <property type="molecule type" value="Genomic_DNA"/>
</dbReference>
<dbReference type="Proteomes" id="UP001302321">
    <property type="component" value="Unassembled WGS sequence"/>
</dbReference>
<reference evidence="1" key="2">
    <citation type="submission" date="2023-05" db="EMBL/GenBank/DDBJ databases">
        <authorList>
            <consortium name="Lawrence Berkeley National Laboratory"/>
            <person name="Steindorff A."/>
            <person name="Hensen N."/>
            <person name="Bonometti L."/>
            <person name="Westerberg I."/>
            <person name="Brannstrom I.O."/>
            <person name="Guillou S."/>
            <person name="Cros-Aarteil S."/>
            <person name="Calhoun S."/>
            <person name="Haridas S."/>
            <person name="Kuo A."/>
            <person name="Mondo S."/>
            <person name="Pangilinan J."/>
            <person name="Riley R."/>
            <person name="Labutti K."/>
            <person name="Andreopoulos B."/>
            <person name="Lipzen A."/>
            <person name="Chen C."/>
            <person name="Yanf M."/>
            <person name="Daum C."/>
            <person name="Ng V."/>
            <person name="Clum A."/>
            <person name="Ohm R."/>
            <person name="Martin F."/>
            <person name="Silar P."/>
            <person name="Natvig D."/>
            <person name="Lalanne C."/>
            <person name="Gautier V."/>
            <person name="Ament-Velasquez S.L."/>
            <person name="Kruys A."/>
            <person name="Hutchinson M.I."/>
            <person name="Powell A.J."/>
            <person name="Barry K."/>
            <person name="Miller A.N."/>
            <person name="Grigoriev I.V."/>
            <person name="Debuchy R."/>
            <person name="Gladieux P."/>
            <person name="Thoren M.H."/>
            <person name="Johannesson H."/>
        </authorList>
    </citation>
    <scope>NUCLEOTIDE SEQUENCE</scope>
    <source>
        <strain evidence="1">CBS 892.96</strain>
    </source>
</reference>
<keyword evidence="2" id="KW-1185">Reference proteome</keyword>
<reference evidence="1" key="1">
    <citation type="journal article" date="2023" name="Mol. Phylogenet. Evol.">
        <title>Genome-scale phylogeny and comparative genomics of the fungal order Sordariales.</title>
        <authorList>
            <person name="Hensen N."/>
            <person name="Bonometti L."/>
            <person name="Westerberg I."/>
            <person name="Brannstrom I.O."/>
            <person name="Guillou S."/>
            <person name="Cros-Aarteil S."/>
            <person name="Calhoun S."/>
            <person name="Haridas S."/>
            <person name="Kuo A."/>
            <person name="Mondo S."/>
            <person name="Pangilinan J."/>
            <person name="Riley R."/>
            <person name="LaButti K."/>
            <person name="Andreopoulos B."/>
            <person name="Lipzen A."/>
            <person name="Chen C."/>
            <person name="Yan M."/>
            <person name="Daum C."/>
            <person name="Ng V."/>
            <person name="Clum A."/>
            <person name="Steindorff A."/>
            <person name="Ohm R.A."/>
            <person name="Martin F."/>
            <person name="Silar P."/>
            <person name="Natvig D.O."/>
            <person name="Lalanne C."/>
            <person name="Gautier V."/>
            <person name="Ament-Velasquez S.L."/>
            <person name="Kruys A."/>
            <person name="Hutchinson M.I."/>
            <person name="Powell A.J."/>
            <person name="Barry K."/>
            <person name="Miller A.N."/>
            <person name="Grigoriev I.V."/>
            <person name="Debuchy R."/>
            <person name="Gladieux P."/>
            <person name="Hiltunen Thoren M."/>
            <person name="Johannesson H."/>
        </authorList>
    </citation>
    <scope>NUCLEOTIDE SEQUENCE</scope>
    <source>
        <strain evidence="1">CBS 892.96</strain>
    </source>
</reference>
<evidence type="ECO:0000313" key="1">
    <source>
        <dbReference type="EMBL" id="KAK4178124.1"/>
    </source>
</evidence>
<evidence type="ECO:0000313" key="2">
    <source>
        <dbReference type="Proteomes" id="UP001302321"/>
    </source>
</evidence>
<gene>
    <name evidence="1" type="ORF">QBC36DRAFT_299617</name>
</gene>
<evidence type="ECO:0008006" key="3">
    <source>
        <dbReference type="Google" id="ProtNLM"/>
    </source>
</evidence>
<dbReference type="SUPFAM" id="SSF53335">
    <property type="entry name" value="S-adenosyl-L-methionine-dependent methyltransferases"/>
    <property type="match status" value="1"/>
</dbReference>
<sequence>MASDPVDKTQFQTLAPSYLTVNQLPYSQLQGQLIASTLGDCTSLSVLNLAGSAGFHARRAIVDANAALVDVVDISAEMIRSGQSSTEKRLGIEQAKRVRWYEGSLSYPFEIPNLQQEYDVVMANWLDIVRHLKPGGKSIGARALNPKVGYLSAEKKKGKYGMMVADVEEKTEVRGKGLRCLVAALTEPERFVRTSLEDSMLMRD</sequence>
<dbReference type="AlphaFoldDB" id="A0AAN6W9Z9"/>
<organism evidence="1 2">
    <name type="scientific">Triangularia setosa</name>
    <dbReference type="NCBI Taxonomy" id="2587417"/>
    <lineage>
        <taxon>Eukaryota</taxon>
        <taxon>Fungi</taxon>
        <taxon>Dikarya</taxon>
        <taxon>Ascomycota</taxon>
        <taxon>Pezizomycotina</taxon>
        <taxon>Sordariomycetes</taxon>
        <taxon>Sordariomycetidae</taxon>
        <taxon>Sordariales</taxon>
        <taxon>Podosporaceae</taxon>
        <taxon>Triangularia</taxon>
    </lineage>
</organism>
<protein>
    <recommendedName>
        <fullName evidence="3">Methyltransferase domain-containing protein</fullName>
    </recommendedName>
</protein>
<dbReference type="CDD" id="cd02440">
    <property type="entry name" value="AdoMet_MTases"/>
    <property type="match status" value="1"/>
</dbReference>
<dbReference type="InterPro" id="IPR029063">
    <property type="entry name" value="SAM-dependent_MTases_sf"/>
</dbReference>
<dbReference type="Gene3D" id="3.40.50.150">
    <property type="entry name" value="Vaccinia Virus protein VP39"/>
    <property type="match status" value="1"/>
</dbReference>
<comment type="caution">
    <text evidence="1">The sequence shown here is derived from an EMBL/GenBank/DDBJ whole genome shotgun (WGS) entry which is preliminary data.</text>
</comment>